<sequence length="374" mass="42452">MDGAHEKFFGDVYSILRQWEFIILRVQTLLLWKRIVPSFVFTALVNIVFLPFVRSKLSGLFLFCLVLFFILLCKLLKPLVAKANTVFNCSSGSFSELVSLCLRNGNIMSTVELSRWISKGIYGALIVVNKLVHRRNHPLSFFIISSTISIGCIVLSMYISGVTLAYMVLNICLTLPALIHHNVISRIWNLIKPILIRIEAEFDKNALESPEEREAGERELYEPIVAAANAANAADIHHNELDINEFVKPEAGQIDTDELDTSEAVFIKQFVSDISSEELDRLFSEALGEHENISQNKRRMRPDFIDSRRFNDIIDDAACIKQEPYSPSSWAMGSEYATDDDESSDIMNEVGTTSYLPNKEIEHDDFVFIRKKEG</sequence>
<dbReference type="GO" id="GO:0016020">
    <property type="term" value="C:membrane"/>
    <property type="evidence" value="ECO:0007669"/>
    <property type="project" value="UniProtKB-SubCell"/>
</dbReference>
<evidence type="ECO:0000256" key="3">
    <source>
        <dbReference type="ARBA" id="ARBA00022989"/>
    </source>
</evidence>
<keyword evidence="2 5" id="KW-0812">Transmembrane</keyword>
<dbReference type="Pfam" id="PF24456">
    <property type="entry name" value="RHD_RETREG1-3"/>
    <property type="match status" value="1"/>
</dbReference>
<organism evidence="7 8">
    <name type="scientific">Trichobilharzia regenti</name>
    <name type="common">Nasal bird schistosome</name>
    <dbReference type="NCBI Taxonomy" id="157069"/>
    <lineage>
        <taxon>Eukaryota</taxon>
        <taxon>Metazoa</taxon>
        <taxon>Spiralia</taxon>
        <taxon>Lophotrochozoa</taxon>
        <taxon>Platyhelminthes</taxon>
        <taxon>Trematoda</taxon>
        <taxon>Digenea</taxon>
        <taxon>Strigeidida</taxon>
        <taxon>Schistosomatoidea</taxon>
        <taxon>Schistosomatidae</taxon>
        <taxon>Trichobilharzia</taxon>
    </lineage>
</organism>
<evidence type="ECO:0000256" key="2">
    <source>
        <dbReference type="ARBA" id="ARBA00022692"/>
    </source>
</evidence>
<dbReference type="InterPro" id="IPR052114">
    <property type="entry name" value="ER_autophagy_membrane_reg"/>
</dbReference>
<feature type="transmembrane region" description="Helical" evidence="5">
    <location>
        <begin position="59"/>
        <end position="76"/>
    </location>
</feature>
<feature type="transmembrane region" description="Helical" evidence="5">
    <location>
        <begin position="35"/>
        <end position="53"/>
    </location>
</feature>
<name>A0AA85JPP5_TRIRE</name>
<evidence type="ECO:0000256" key="4">
    <source>
        <dbReference type="ARBA" id="ARBA00023136"/>
    </source>
</evidence>
<reference evidence="8" key="2">
    <citation type="submission" date="2023-11" db="UniProtKB">
        <authorList>
            <consortium name="WormBaseParasite"/>
        </authorList>
    </citation>
    <scope>IDENTIFICATION</scope>
</reference>
<dbReference type="PANTHER" id="PTHR20952:SF4">
    <property type="entry name" value="RETICULOPHAGY REGULATOR 2"/>
    <property type="match status" value="1"/>
</dbReference>
<evidence type="ECO:0000256" key="5">
    <source>
        <dbReference type="SAM" id="Phobius"/>
    </source>
</evidence>
<feature type="domain" description="RETREG1-3/ARL6IP-like N-terminal reticulon-homology" evidence="6">
    <location>
        <begin position="18"/>
        <end position="199"/>
    </location>
</feature>
<dbReference type="PANTHER" id="PTHR20952">
    <property type="entry name" value="ADP-RIBOSYLATION-LIKE FACTOR 6-INTERACTING PROTEIN"/>
    <property type="match status" value="1"/>
</dbReference>
<dbReference type="GO" id="GO:0005783">
    <property type="term" value="C:endoplasmic reticulum"/>
    <property type="evidence" value="ECO:0007669"/>
    <property type="project" value="UniProtKB-ARBA"/>
</dbReference>
<evidence type="ECO:0000313" key="7">
    <source>
        <dbReference type="Proteomes" id="UP000050795"/>
    </source>
</evidence>
<dbReference type="Proteomes" id="UP000050795">
    <property type="component" value="Unassembled WGS sequence"/>
</dbReference>
<keyword evidence="7" id="KW-1185">Reference proteome</keyword>
<dbReference type="WBParaSite" id="TREG1_39200.1">
    <property type="protein sequence ID" value="TREG1_39200.1"/>
    <property type="gene ID" value="TREG1_39200"/>
</dbReference>
<accession>A0AA85JPP5</accession>
<evidence type="ECO:0000313" key="8">
    <source>
        <dbReference type="WBParaSite" id="TREG1_39200.1"/>
    </source>
</evidence>
<dbReference type="InterPro" id="IPR057282">
    <property type="entry name" value="RETREG1-3-like_RHD"/>
</dbReference>
<proteinExistence type="predicted"/>
<dbReference type="AlphaFoldDB" id="A0AA85JPP5"/>
<evidence type="ECO:0000259" key="6">
    <source>
        <dbReference type="Pfam" id="PF24456"/>
    </source>
</evidence>
<protein>
    <recommendedName>
        <fullName evidence="6">RETREG1-3/ARL6IP-like N-terminal reticulon-homology domain-containing protein</fullName>
    </recommendedName>
</protein>
<keyword evidence="4 5" id="KW-0472">Membrane</keyword>
<keyword evidence="3 5" id="KW-1133">Transmembrane helix</keyword>
<evidence type="ECO:0000256" key="1">
    <source>
        <dbReference type="ARBA" id="ARBA00004141"/>
    </source>
</evidence>
<feature type="transmembrane region" description="Helical" evidence="5">
    <location>
        <begin position="139"/>
        <end position="159"/>
    </location>
</feature>
<reference evidence="7" key="1">
    <citation type="submission" date="2022-06" db="EMBL/GenBank/DDBJ databases">
        <authorList>
            <person name="Berger JAMES D."/>
            <person name="Berger JAMES D."/>
        </authorList>
    </citation>
    <scope>NUCLEOTIDE SEQUENCE [LARGE SCALE GENOMIC DNA]</scope>
</reference>
<comment type="subcellular location">
    <subcellularLocation>
        <location evidence="1">Membrane</location>
        <topology evidence="1">Multi-pass membrane protein</topology>
    </subcellularLocation>
</comment>